<keyword evidence="4" id="KW-0511">Multifunctional enzyme</keyword>
<dbReference type="RefSeq" id="WP_124541418.1">
    <property type="nucleotide sequence ID" value="NZ_QUSW01000004.1"/>
</dbReference>
<protein>
    <recommendedName>
        <fullName evidence="3">hydroxymethylpyrimidine kinase</fullName>
        <ecNumber evidence="3">2.7.1.49</ecNumber>
    </recommendedName>
</protein>
<dbReference type="GO" id="GO:0005829">
    <property type="term" value="C:cytosol"/>
    <property type="evidence" value="ECO:0007669"/>
    <property type="project" value="TreeGrafter"/>
</dbReference>
<dbReference type="GO" id="GO:0009228">
    <property type="term" value="P:thiamine biosynthetic process"/>
    <property type="evidence" value="ECO:0007669"/>
    <property type="project" value="UniProtKB-KW"/>
</dbReference>
<dbReference type="InterPro" id="IPR022998">
    <property type="entry name" value="ThiamineP_synth_TenI"/>
</dbReference>
<dbReference type="EMBL" id="QUSW01000004">
    <property type="protein sequence ID" value="RQP23698.1"/>
    <property type="molecule type" value="Genomic_DNA"/>
</dbReference>
<dbReference type="InterPro" id="IPR013785">
    <property type="entry name" value="Aldolase_TIM"/>
</dbReference>
<comment type="caution">
    <text evidence="7">The sequence shown here is derived from an EMBL/GenBank/DDBJ whole genome shotgun (WGS) entry which is preliminary data.</text>
</comment>
<dbReference type="CDD" id="cd01169">
    <property type="entry name" value="HMPP_kinase"/>
    <property type="match status" value="1"/>
</dbReference>
<evidence type="ECO:0000313" key="7">
    <source>
        <dbReference type="EMBL" id="RQP23698.1"/>
    </source>
</evidence>
<comment type="cofactor">
    <cofactor evidence="1">
        <name>Mg(2+)</name>
        <dbReference type="ChEBI" id="CHEBI:18420"/>
    </cofactor>
</comment>
<dbReference type="EC" id="2.7.1.49" evidence="3"/>
<dbReference type="AlphaFoldDB" id="A0A3N7HNC7"/>
<dbReference type="InterPro" id="IPR029056">
    <property type="entry name" value="Ribokinase-like"/>
</dbReference>
<dbReference type="InterPro" id="IPR036206">
    <property type="entry name" value="ThiamineP_synth_sf"/>
</dbReference>
<reference evidence="7 8" key="1">
    <citation type="submission" date="2018-08" db="EMBL/GenBank/DDBJ databases">
        <authorList>
            <person name="Khan S.A."/>
            <person name="Jeon C.O."/>
            <person name="Chun B.H."/>
            <person name="Jeong S.E."/>
        </authorList>
    </citation>
    <scope>NUCLEOTIDE SEQUENCE [LARGE SCALE GENOMIC DNA]</scope>
    <source>
        <strain evidence="7 8">S-16</strain>
    </source>
</reference>
<dbReference type="OrthoDB" id="9810880at2"/>
<dbReference type="SUPFAM" id="SSF51391">
    <property type="entry name" value="Thiamin phosphate synthase"/>
    <property type="match status" value="1"/>
</dbReference>
<evidence type="ECO:0000256" key="3">
    <source>
        <dbReference type="ARBA" id="ARBA00012135"/>
    </source>
</evidence>
<dbReference type="CDD" id="cd00564">
    <property type="entry name" value="TMP_TenI"/>
    <property type="match status" value="1"/>
</dbReference>
<dbReference type="GO" id="GO:0009229">
    <property type="term" value="P:thiamine diphosphate biosynthetic process"/>
    <property type="evidence" value="ECO:0007669"/>
    <property type="project" value="UniProtKB-UniPathway"/>
</dbReference>
<dbReference type="SUPFAM" id="SSF53613">
    <property type="entry name" value="Ribokinase-like"/>
    <property type="match status" value="1"/>
</dbReference>
<sequence length="515" mass="54282">MSDRPPVIWSIAGTDSGGGAGLAADQRMADAFGVHLGSVVAAITAQNSQRITHIAPVGSQRLDVQLAALEEDMPPAVVKTGLLGTVEHIERVAAWIDRLRSRAPVALVVDPVLAASTGASFATGDSLRAYRELLLPRTTVLTPNRSEAARLLGEEAEVPVMAQRLQAMGVPTVCIKGGDNADDSGLSLDWLSSPNADGWLASERIATPHNHGTGCSFATAVASAMALGFVSADAAVLAKMATTHALVHGYAAGAGAGPVRARPGFASLPERLPRMSWSASPMFMPRKPAPPRRALGLYAIVDSADRLAAVLDAGVRTVQLRIKTPADANDAWHEGLREQIGRSIAACRAVDAELFVNDHWQLALQLGARGLHLGQEDLAALTDHERHELTHGGIALGISSHSLWELCRAATMNPRYVACGPVWPTLTKAMPWRPQGTHNLGWWCDMSPAPVVAIGGILDTSLAHEAARCGADGVCIVRGIGEDAAHTVPAFEAAIESGKRMPRIARHSELPHPSL</sequence>
<dbReference type="Gene3D" id="3.20.20.70">
    <property type="entry name" value="Aldolase class I"/>
    <property type="match status" value="1"/>
</dbReference>
<dbReference type="Gene3D" id="3.40.1190.20">
    <property type="match status" value="1"/>
</dbReference>
<evidence type="ECO:0000256" key="1">
    <source>
        <dbReference type="ARBA" id="ARBA00001946"/>
    </source>
</evidence>
<name>A0A3N7HNC7_9BURK</name>
<evidence type="ECO:0000256" key="2">
    <source>
        <dbReference type="ARBA" id="ARBA00004948"/>
    </source>
</evidence>
<proteinExistence type="predicted"/>
<evidence type="ECO:0000259" key="6">
    <source>
        <dbReference type="Pfam" id="PF08543"/>
    </source>
</evidence>
<dbReference type="GO" id="GO:0008902">
    <property type="term" value="F:hydroxymethylpyrimidine kinase activity"/>
    <property type="evidence" value="ECO:0007669"/>
    <property type="project" value="UniProtKB-EC"/>
</dbReference>
<dbReference type="GO" id="GO:0008972">
    <property type="term" value="F:phosphomethylpyrimidine kinase activity"/>
    <property type="evidence" value="ECO:0007669"/>
    <property type="project" value="InterPro"/>
</dbReference>
<accession>A0A3N7HNC7</accession>
<feature type="domain" description="Thiamine phosphate synthase/TenI" evidence="5">
    <location>
        <begin position="302"/>
        <end position="480"/>
    </location>
</feature>
<dbReference type="InterPro" id="IPR013749">
    <property type="entry name" value="PM/HMP-P_kinase-1"/>
</dbReference>
<evidence type="ECO:0000256" key="4">
    <source>
        <dbReference type="ARBA" id="ARBA00023268"/>
    </source>
</evidence>
<evidence type="ECO:0000313" key="8">
    <source>
        <dbReference type="Proteomes" id="UP000267464"/>
    </source>
</evidence>
<organism evidence="7 8">
    <name type="scientific">Piscinibacter terrae</name>
    <dbReference type="NCBI Taxonomy" id="2496871"/>
    <lineage>
        <taxon>Bacteria</taxon>
        <taxon>Pseudomonadati</taxon>
        <taxon>Pseudomonadota</taxon>
        <taxon>Betaproteobacteria</taxon>
        <taxon>Burkholderiales</taxon>
        <taxon>Sphaerotilaceae</taxon>
        <taxon>Piscinibacter</taxon>
    </lineage>
</organism>
<dbReference type="PANTHER" id="PTHR20858">
    <property type="entry name" value="PHOSPHOMETHYLPYRIMIDINE KINASE"/>
    <property type="match status" value="1"/>
</dbReference>
<reference evidence="7 8" key="2">
    <citation type="submission" date="2018-12" db="EMBL/GenBank/DDBJ databases">
        <title>Rhizobacter gummiphilus sp. nov., a rubber-degrading bacterium isolated from the soil of a botanical garden in Japan.</title>
        <authorList>
            <person name="Shunsuke S.S."/>
        </authorList>
    </citation>
    <scope>NUCLEOTIDE SEQUENCE [LARGE SCALE GENOMIC DNA]</scope>
    <source>
        <strain evidence="7 8">S-16</strain>
    </source>
</reference>
<dbReference type="Proteomes" id="UP000267464">
    <property type="component" value="Unassembled WGS sequence"/>
</dbReference>
<evidence type="ECO:0000259" key="5">
    <source>
        <dbReference type="Pfam" id="PF02581"/>
    </source>
</evidence>
<gene>
    <name evidence="7" type="ORF">DZC73_16340</name>
</gene>
<dbReference type="Pfam" id="PF02581">
    <property type="entry name" value="TMP-TENI"/>
    <property type="match status" value="1"/>
</dbReference>
<dbReference type="Pfam" id="PF08543">
    <property type="entry name" value="Phos_pyr_kin"/>
    <property type="match status" value="1"/>
</dbReference>
<dbReference type="PANTHER" id="PTHR20858:SF17">
    <property type="entry name" value="HYDROXYMETHYLPYRIMIDINE_PHOSPHOMETHYLPYRIMIDINE KINASE THI20-RELATED"/>
    <property type="match status" value="1"/>
</dbReference>
<comment type="pathway">
    <text evidence="2">Cofactor biosynthesis; thiamine diphosphate biosynthesis.</text>
</comment>
<dbReference type="UniPathway" id="UPA00060">
    <property type="reaction ID" value="UER00138"/>
</dbReference>
<keyword evidence="8" id="KW-1185">Reference proteome</keyword>
<feature type="domain" description="Pyridoxamine kinase/Phosphomethylpyrimidine kinase" evidence="6">
    <location>
        <begin position="15"/>
        <end position="259"/>
    </location>
</feature>
<dbReference type="InterPro" id="IPR004399">
    <property type="entry name" value="HMP/HMP-P_kinase_dom"/>
</dbReference>